<dbReference type="AlphaFoldDB" id="A0A9P4LJZ3"/>
<gene>
    <name evidence="4" type="ORF">EK21DRAFT_67091</name>
</gene>
<feature type="compositionally biased region" description="Low complexity" evidence="2">
    <location>
        <begin position="429"/>
        <end position="447"/>
    </location>
</feature>
<dbReference type="PROSITE" id="PS00028">
    <property type="entry name" value="ZINC_FINGER_C2H2_1"/>
    <property type="match status" value="1"/>
</dbReference>
<name>A0A9P4LJZ3_9PLEO</name>
<keyword evidence="1" id="KW-0863">Zinc-finger</keyword>
<dbReference type="PROSITE" id="PS50157">
    <property type="entry name" value="ZINC_FINGER_C2H2_2"/>
    <property type="match status" value="1"/>
</dbReference>
<keyword evidence="5" id="KW-1185">Reference proteome</keyword>
<evidence type="ECO:0000313" key="5">
    <source>
        <dbReference type="Proteomes" id="UP000799777"/>
    </source>
</evidence>
<dbReference type="Proteomes" id="UP000799777">
    <property type="component" value="Unassembled WGS sequence"/>
</dbReference>
<feature type="compositionally biased region" description="Polar residues" evidence="2">
    <location>
        <begin position="160"/>
        <end position="188"/>
    </location>
</feature>
<feature type="region of interest" description="Disordered" evidence="2">
    <location>
        <begin position="136"/>
        <end position="210"/>
    </location>
</feature>
<organism evidence="4 5">
    <name type="scientific">Setomelanomma holmii</name>
    <dbReference type="NCBI Taxonomy" id="210430"/>
    <lineage>
        <taxon>Eukaryota</taxon>
        <taxon>Fungi</taxon>
        <taxon>Dikarya</taxon>
        <taxon>Ascomycota</taxon>
        <taxon>Pezizomycotina</taxon>
        <taxon>Dothideomycetes</taxon>
        <taxon>Pleosporomycetidae</taxon>
        <taxon>Pleosporales</taxon>
        <taxon>Pleosporineae</taxon>
        <taxon>Phaeosphaeriaceae</taxon>
        <taxon>Setomelanomma</taxon>
    </lineage>
</organism>
<feature type="domain" description="C2H2-type" evidence="3">
    <location>
        <begin position="216"/>
        <end position="244"/>
    </location>
</feature>
<sequence length="532" mass="59688">MSEHELPSNWQLDGNNDDIFDDIWATNFDAAEFQTAMAGPSFTTPGLDDLGPLPTLDNFTMDGALLETPPEPQKYENRAESFPLQQFMQQDRASPIAIPAGNKNDSPVHSLALQRWQNSPPEDEAASLSAIYNAMEQRPQSRGSRDSQTPNLEAFRTYRGPSSTTSLDSGVSDASLQSVNSNQSATSQSRRRRGGKARAPAKPKARKPKDSADRIFKCTFCCDDFKHKYDWARHEKSLHLNLEEWVCASNGGSVVLPLTGRVHCAYCSALDPTQDHLESHNYSACQGGQSTPRTFRRKDHLVQHLRLVHGLDTLPLIEDWKVASAPIKSRCGFCGDKLSSWDERADHLAAHFRKGKTMFDWHGDHHFEPEVNTRVSNAFPPYLIAAQAQTLVPFSATSHDSQDHTKQVMSQLELEMLASDMNLLETTQLQPSTTLPTLTDSQTPPLSAESTTPDQQGAETRLFADVLSRHLARFARQQMMLGVVPTDEMFQRESRRILYQDADDAWNQTVADNPVWIQEFREQTGFYQDPRA</sequence>
<comment type="caution">
    <text evidence="4">The sequence shown here is derived from an EMBL/GenBank/DDBJ whole genome shotgun (WGS) entry which is preliminary data.</text>
</comment>
<feature type="region of interest" description="Disordered" evidence="2">
    <location>
        <begin position="429"/>
        <end position="458"/>
    </location>
</feature>
<dbReference type="SMART" id="SM00355">
    <property type="entry name" value="ZnF_C2H2"/>
    <property type="match status" value="3"/>
</dbReference>
<dbReference type="InterPro" id="IPR013087">
    <property type="entry name" value="Znf_C2H2_type"/>
</dbReference>
<keyword evidence="1" id="KW-0862">Zinc</keyword>
<accession>A0A9P4LJZ3</accession>
<keyword evidence="1" id="KW-0479">Metal-binding</keyword>
<dbReference type="GO" id="GO:0008270">
    <property type="term" value="F:zinc ion binding"/>
    <property type="evidence" value="ECO:0007669"/>
    <property type="project" value="UniProtKB-KW"/>
</dbReference>
<protein>
    <recommendedName>
        <fullName evidence="3">C2H2-type domain-containing protein</fullName>
    </recommendedName>
</protein>
<feature type="compositionally biased region" description="Polar residues" evidence="2">
    <location>
        <begin position="138"/>
        <end position="151"/>
    </location>
</feature>
<dbReference type="EMBL" id="ML978197">
    <property type="protein sequence ID" value="KAF2029761.1"/>
    <property type="molecule type" value="Genomic_DNA"/>
</dbReference>
<reference evidence="4" key="1">
    <citation type="journal article" date="2020" name="Stud. Mycol.">
        <title>101 Dothideomycetes genomes: a test case for predicting lifestyles and emergence of pathogens.</title>
        <authorList>
            <person name="Haridas S."/>
            <person name="Albert R."/>
            <person name="Binder M."/>
            <person name="Bloem J."/>
            <person name="Labutti K."/>
            <person name="Salamov A."/>
            <person name="Andreopoulos B."/>
            <person name="Baker S."/>
            <person name="Barry K."/>
            <person name="Bills G."/>
            <person name="Bluhm B."/>
            <person name="Cannon C."/>
            <person name="Castanera R."/>
            <person name="Culley D."/>
            <person name="Daum C."/>
            <person name="Ezra D."/>
            <person name="Gonzalez J."/>
            <person name="Henrissat B."/>
            <person name="Kuo A."/>
            <person name="Liang C."/>
            <person name="Lipzen A."/>
            <person name="Lutzoni F."/>
            <person name="Magnuson J."/>
            <person name="Mondo S."/>
            <person name="Nolan M."/>
            <person name="Ohm R."/>
            <person name="Pangilinan J."/>
            <person name="Park H.-J."/>
            <person name="Ramirez L."/>
            <person name="Alfaro M."/>
            <person name="Sun H."/>
            <person name="Tritt A."/>
            <person name="Yoshinaga Y."/>
            <person name="Zwiers L.-H."/>
            <person name="Turgeon B."/>
            <person name="Goodwin S."/>
            <person name="Spatafora J."/>
            <person name="Crous P."/>
            <person name="Grigoriev I."/>
        </authorList>
    </citation>
    <scope>NUCLEOTIDE SEQUENCE</scope>
    <source>
        <strain evidence="4">CBS 110217</strain>
    </source>
</reference>
<proteinExistence type="predicted"/>
<evidence type="ECO:0000313" key="4">
    <source>
        <dbReference type="EMBL" id="KAF2029761.1"/>
    </source>
</evidence>
<evidence type="ECO:0000259" key="3">
    <source>
        <dbReference type="PROSITE" id="PS50157"/>
    </source>
</evidence>
<feature type="compositionally biased region" description="Basic residues" evidence="2">
    <location>
        <begin position="189"/>
        <end position="207"/>
    </location>
</feature>
<dbReference type="OrthoDB" id="5399138at2759"/>
<evidence type="ECO:0000256" key="2">
    <source>
        <dbReference type="SAM" id="MobiDB-lite"/>
    </source>
</evidence>
<feature type="compositionally biased region" description="Polar residues" evidence="2">
    <location>
        <begin position="448"/>
        <end position="458"/>
    </location>
</feature>
<evidence type="ECO:0000256" key="1">
    <source>
        <dbReference type="PROSITE-ProRule" id="PRU00042"/>
    </source>
</evidence>